<evidence type="ECO:0000256" key="1">
    <source>
        <dbReference type="SAM" id="MobiDB-lite"/>
    </source>
</evidence>
<gene>
    <name evidence="3" type="ORF">N7460_007113</name>
</gene>
<comment type="caution">
    <text evidence="3">The sequence shown here is derived from an EMBL/GenBank/DDBJ whole genome shotgun (WGS) entry which is preliminary data.</text>
</comment>
<feature type="region of interest" description="Disordered" evidence="1">
    <location>
        <begin position="429"/>
        <end position="490"/>
    </location>
</feature>
<dbReference type="Pfam" id="PF13391">
    <property type="entry name" value="HNH_2"/>
    <property type="match status" value="1"/>
</dbReference>
<feature type="compositionally biased region" description="Low complexity" evidence="1">
    <location>
        <begin position="195"/>
        <end position="205"/>
    </location>
</feature>
<proteinExistence type="predicted"/>
<feature type="compositionally biased region" description="Polar residues" evidence="1">
    <location>
        <begin position="466"/>
        <end position="475"/>
    </location>
</feature>
<feature type="compositionally biased region" description="Basic and acidic residues" evidence="1">
    <location>
        <begin position="448"/>
        <end position="465"/>
    </location>
</feature>
<evidence type="ECO:0000313" key="4">
    <source>
        <dbReference type="Proteomes" id="UP001219568"/>
    </source>
</evidence>
<feature type="compositionally biased region" description="Polar residues" evidence="1">
    <location>
        <begin position="429"/>
        <end position="447"/>
    </location>
</feature>
<name>A0AAD6N809_PENCN</name>
<keyword evidence="4" id="KW-1185">Reference proteome</keyword>
<feature type="domain" description="HNH nuclease" evidence="2">
    <location>
        <begin position="254"/>
        <end position="341"/>
    </location>
</feature>
<feature type="region of interest" description="Disordered" evidence="1">
    <location>
        <begin position="159"/>
        <end position="226"/>
    </location>
</feature>
<organism evidence="3 4">
    <name type="scientific">Penicillium canescens</name>
    <dbReference type="NCBI Taxonomy" id="5083"/>
    <lineage>
        <taxon>Eukaryota</taxon>
        <taxon>Fungi</taxon>
        <taxon>Dikarya</taxon>
        <taxon>Ascomycota</taxon>
        <taxon>Pezizomycotina</taxon>
        <taxon>Eurotiomycetes</taxon>
        <taxon>Eurotiomycetidae</taxon>
        <taxon>Eurotiales</taxon>
        <taxon>Aspergillaceae</taxon>
        <taxon>Penicillium</taxon>
    </lineage>
</organism>
<evidence type="ECO:0000313" key="3">
    <source>
        <dbReference type="EMBL" id="KAJ6039081.1"/>
    </source>
</evidence>
<sequence length="557" mass="62432">MSSSAVTPTMRTLGWNIELLATRGDILLAGTFQPDQNAFMTFRDIVDEMRLCFKIPHDELDSISCTNSADIWDDVAFGVVGLINISDDHHPIPTFVHSNNLDRPVPAIPQGTSQMPDDRPVIQYRVFIHRECTLSTDHPVDAHFIAGCAQHIPKPVRRVEPRYLPPKKPSADPRFAAYPLRKTARARKGSRSPSKRSASGSVSPSKDSEIGQPSIDEDDLPDMVTPPQENIQAERAKRVIARFRDSCLASARQCAVSGMGRSWYANPTIGPALHACHIVPQQHYHLYPDPEAVDGEVQPQSAVSSNRRLMQAWENTWDPANGILLLSHLHELFDARLFSIHPKTLQIRVFMPYDVLLGYHGAVAKVPRSVDRAALRHHYEMCCIENMAAKMAYVEPMPWSESVTISGQDTPPDLQTKLAKLSSLTVLESRSVSRNPDSHAGQHTSGDPSKRARDTQSREEQHNSESIDGSLSNVDSLPSSPRGRSRSKTDDWELHKVEALCSDRARKRKRSCSVDEPFIVQYDRYMTPVNAEGFIGDVSWELFKIARRSYQNERPRG</sequence>
<dbReference type="Proteomes" id="UP001219568">
    <property type="component" value="Unassembled WGS sequence"/>
</dbReference>
<feature type="compositionally biased region" description="Basic residues" evidence="1">
    <location>
        <begin position="182"/>
        <end position="194"/>
    </location>
</feature>
<reference evidence="3" key="1">
    <citation type="journal article" date="2023" name="IMA Fungus">
        <title>Comparative genomic study of the Penicillium genus elucidates a diverse pangenome and 15 lateral gene transfer events.</title>
        <authorList>
            <person name="Petersen C."/>
            <person name="Sorensen T."/>
            <person name="Nielsen M.R."/>
            <person name="Sondergaard T.E."/>
            <person name="Sorensen J.L."/>
            <person name="Fitzpatrick D.A."/>
            <person name="Frisvad J.C."/>
            <person name="Nielsen K.L."/>
        </authorList>
    </citation>
    <scope>NUCLEOTIDE SEQUENCE</scope>
    <source>
        <strain evidence="3">IBT 15450</strain>
    </source>
</reference>
<protein>
    <recommendedName>
        <fullName evidence="2">HNH nuclease domain-containing protein</fullName>
    </recommendedName>
</protein>
<accession>A0AAD6N809</accession>
<dbReference type="AlphaFoldDB" id="A0AAD6N809"/>
<reference evidence="3" key="2">
    <citation type="submission" date="2023-01" db="EMBL/GenBank/DDBJ databases">
        <authorList>
            <person name="Petersen C."/>
        </authorList>
    </citation>
    <scope>NUCLEOTIDE SEQUENCE</scope>
    <source>
        <strain evidence="3">IBT 15450</strain>
    </source>
</reference>
<evidence type="ECO:0000259" key="2">
    <source>
        <dbReference type="Pfam" id="PF13391"/>
    </source>
</evidence>
<dbReference type="InterPro" id="IPR003615">
    <property type="entry name" value="HNH_nuc"/>
</dbReference>
<dbReference type="EMBL" id="JAQJZL010000006">
    <property type="protein sequence ID" value="KAJ6039081.1"/>
    <property type="molecule type" value="Genomic_DNA"/>
</dbReference>